<accession>A0ABP8CUP7</accession>
<name>A0ABP8CUP7_9ACTN</name>
<reference evidence="3" key="1">
    <citation type="journal article" date="2019" name="Int. J. Syst. Evol. Microbiol.">
        <title>The Global Catalogue of Microorganisms (GCM) 10K type strain sequencing project: providing services to taxonomists for standard genome sequencing and annotation.</title>
        <authorList>
            <consortium name="The Broad Institute Genomics Platform"/>
            <consortium name="The Broad Institute Genome Sequencing Center for Infectious Disease"/>
            <person name="Wu L."/>
            <person name="Ma J."/>
        </authorList>
    </citation>
    <scope>NUCLEOTIDE SEQUENCE [LARGE SCALE GENOMIC DNA]</scope>
    <source>
        <strain evidence="3">JCM 17441</strain>
    </source>
</reference>
<keyword evidence="3" id="KW-1185">Reference proteome</keyword>
<comment type="caution">
    <text evidence="2">The sequence shown here is derived from an EMBL/GenBank/DDBJ whole genome shotgun (WGS) entry which is preliminary data.</text>
</comment>
<evidence type="ECO:0000256" key="1">
    <source>
        <dbReference type="SAM" id="MobiDB-lite"/>
    </source>
</evidence>
<feature type="region of interest" description="Disordered" evidence="1">
    <location>
        <begin position="34"/>
        <end position="69"/>
    </location>
</feature>
<evidence type="ECO:0000313" key="3">
    <source>
        <dbReference type="Proteomes" id="UP001500620"/>
    </source>
</evidence>
<feature type="compositionally biased region" description="Polar residues" evidence="1">
    <location>
        <begin position="36"/>
        <end position="53"/>
    </location>
</feature>
<evidence type="ECO:0000313" key="2">
    <source>
        <dbReference type="EMBL" id="GAA4243628.1"/>
    </source>
</evidence>
<gene>
    <name evidence="2" type="ORF">GCM10022255_003480</name>
</gene>
<dbReference type="Proteomes" id="UP001500620">
    <property type="component" value="Unassembled WGS sequence"/>
</dbReference>
<dbReference type="EMBL" id="BAABAT010000001">
    <property type="protein sequence ID" value="GAA4243628.1"/>
    <property type="molecule type" value="Genomic_DNA"/>
</dbReference>
<sequence>MTSERMSRALVGPTASATGGLAYRCQIMRRPAMRTSHGNSWNMSRRTISSWSRAGSRPAMRSLIPKRRGTPTRIGKRSYFVFVMAVAVTVPSAF</sequence>
<protein>
    <submittedName>
        <fullName evidence="2">Uncharacterized protein</fullName>
    </submittedName>
</protein>
<organism evidence="2 3">
    <name type="scientific">Dactylosporangium darangshiense</name>
    <dbReference type="NCBI Taxonomy" id="579108"/>
    <lineage>
        <taxon>Bacteria</taxon>
        <taxon>Bacillati</taxon>
        <taxon>Actinomycetota</taxon>
        <taxon>Actinomycetes</taxon>
        <taxon>Micromonosporales</taxon>
        <taxon>Micromonosporaceae</taxon>
        <taxon>Dactylosporangium</taxon>
    </lineage>
</organism>
<proteinExistence type="predicted"/>